<keyword evidence="2" id="KW-1185">Reference proteome</keyword>
<dbReference type="OrthoDB" id="5096313at2759"/>
<accession>A0A9P9DB93</accession>
<dbReference type="Proteomes" id="UP000717696">
    <property type="component" value="Unassembled WGS sequence"/>
</dbReference>
<gene>
    <name evidence="1" type="ORF">B0J13DRAFT_571977</name>
</gene>
<evidence type="ECO:0000313" key="2">
    <source>
        <dbReference type="Proteomes" id="UP000717696"/>
    </source>
</evidence>
<evidence type="ECO:0000313" key="1">
    <source>
        <dbReference type="EMBL" id="KAH7115784.1"/>
    </source>
</evidence>
<proteinExistence type="predicted"/>
<sequence length="361" mass="41113">MAKFMSRPSLSEMEERLGFTANSMTLLDLATKRFYCDLKPVPDNTSKQLFREYEELKKTNQTHHRMTKTSLVLPEMGETSVIEYDGNKVVIRLADRVGFYRYFIDISYNGGFFLPLLFTETEASWAISTWAIPTAKSLSIETPHDDCPFLRLPIELREEIYAFVMPQRESGIKDINAFNHIFLAGVGDPSGVFFQPVQEPAILKVGGQIRREALPFAYRHTTFHFDDADEVVKFIVAVGHLGRSNITSLQFPWASMNDVGCRLEQSPPNDDSGPKLPSLHALTQLLKECQRLQSLQIRLDQDIFENTSVHEFMADPGIASLCTLKGIRTLEVVDYTYKSLKEHPAVKQLHEEMKKAKEEAK</sequence>
<reference evidence="1" key="1">
    <citation type="journal article" date="2021" name="Nat. Commun.">
        <title>Genetic determinants of endophytism in the Arabidopsis root mycobiome.</title>
        <authorList>
            <person name="Mesny F."/>
            <person name="Miyauchi S."/>
            <person name="Thiergart T."/>
            <person name="Pickel B."/>
            <person name="Atanasova L."/>
            <person name="Karlsson M."/>
            <person name="Huettel B."/>
            <person name="Barry K.W."/>
            <person name="Haridas S."/>
            <person name="Chen C."/>
            <person name="Bauer D."/>
            <person name="Andreopoulos W."/>
            <person name="Pangilinan J."/>
            <person name="LaButti K."/>
            <person name="Riley R."/>
            <person name="Lipzen A."/>
            <person name="Clum A."/>
            <person name="Drula E."/>
            <person name="Henrissat B."/>
            <person name="Kohler A."/>
            <person name="Grigoriev I.V."/>
            <person name="Martin F.M."/>
            <person name="Hacquard S."/>
        </authorList>
    </citation>
    <scope>NUCLEOTIDE SEQUENCE</scope>
    <source>
        <strain evidence="1">MPI-CAGE-AT-0021</strain>
    </source>
</reference>
<dbReference type="AlphaFoldDB" id="A0A9P9DB93"/>
<dbReference type="EMBL" id="JAGMUU010000037">
    <property type="protein sequence ID" value="KAH7115784.1"/>
    <property type="molecule type" value="Genomic_DNA"/>
</dbReference>
<comment type="caution">
    <text evidence="1">The sequence shown here is derived from an EMBL/GenBank/DDBJ whole genome shotgun (WGS) entry which is preliminary data.</text>
</comment>
<name>A0A9P9DB93_9HYPO</name>
<dbReference type="PANTHER" id="PTHR38790">
    <property type="entry name" value="2EXR DOMAIN-CONTAINING PROTEIN-RELATED"/>
    <property type="match status" value="1"/>
</dbReference>
<organism evidence="1 2">
    <name type="scientific">Dactylonectria estremocensis</name>
    <dbReference type="NCBI Taxonomy" id="1079267"/>
    <lineage>
        <taxon>Eukaryota</taxon>
        <taxon>Fungi</taxon>
        <taxon>Dikarya</taxon>
        <taxon>Ascomycota</taxon>
        <taxon>Pezizomycotina</taxon>
        <taxon>Sordariomycetes</taxon>
        <taxon>Hypocreomycetidae</taxon>
        <taxon>Hypocreales</taxon>
        <taxon>Nectriaceae</taxon>
        <taxon>Dactylonectria</taxon>
    </lineage>
</organism>
<protein>
    <submittedName>
        <fullName evidence="1">Uncharacterized protein</fullName>
    </submittedName>
</protein>